<feature type="transmembrane region" description="Helical" evidence="1">
    <location>
        <begin position="46"/>
        <end position="69"/>
    </location>
</feature>
<keyword evidence="1" id="KW-0812">Transmembrane</keyword>
<keyword evidence="1" id="KW-1133">Transmembrane helix</keyword>
<dbReference type="RefSeq" id="WP_212698285.1">
    <property type="nucleotide sequence ID" value="NZ_CP058649.1"/>
</dbReference>
<feature type="transmembrane region" description="Helical" evidence="1">
    <location>
        <begin position="89"/>
        <end position="110"/>
    </location>
</feature>
<evidence type="ECO:0000256" key="1">
    <source>
        <dbReference type="SAM" id="Phobius"/>
    </source>
</evidence>
<proteinExistence type="predicted"/>
<sequence>MIPKEYTQYALLLNYNILVLMLIFFGGYMLRKIKNQNKIIRSLKAFYMVVIPYSIITFILDYLVALGMLSDVQQYYHMVKIIISINKIMSDYMFTPLVLLINVLLIINIYKHKETVITEGERYD</sequence>
<feature type="transmembrane region" description="Helical" evidence="1">
    <location>
        <begin position="6"/>
        <end position="25"/>
    </location>
</feature>
<dbReference type="EMBL" id="CP058649">
    <property type="protein sequence ID" value="QUI22789.1"/>
    <property type="molecule type" value="Genomic_DNA"/>
</dbReference>
<gene>
    <name evidence="2" type="ORF">HZI73_11040</name>
</gene>
<evidence type="ECO:0000313" key="2">
    <source>
        <dbReference type="EMBL" id="QUI22789.1"/>
    </source>
</evidence>
<dbReference type="Proteomes" id="UP000683246">
    <property type="component" value="Chromosome"/>
</dbReference>
<organism evidence="2 3">
    <name type="scientific">Vallitalea pronyensis</name>
    <dbReference type="NCBI Taxonomy" id="1348613"/>
    <lineage>
        <taxon>Bacteria</taxon>
        <taxon>Bacillati</taxon>
        <taxon>Bacillota</taxon>
        <taxon>Clostridia</taxon>
        <taxon>Lachnospirales</taxon>
        <taxon>Vallitaleaceae</taxon>
        <taxon>Vallitalea</taxon>
    </lineage>
</organism>
<reference evidence="2" key="1">
    <citation type="submission" date="2020-07" db="EMBL/GenBank/DDBJ databases">
        <title>Vallitalea pronyensis genome.</title>
        <authorList>
            <person name="Postec A."/>
        </authorList>
    </citation>
    <scope>NUCLEOTIDE SEQUENCE</scope>
    <source>
        <strain evidence="2">FatNI3</strain>
    </source>
</reference>
<evidence type="ECO:0000313" key="3">
    <source>
        <dbReference type="Proteomes" id="UP000683246"/>
    </source>
</evidence>
<name>A0A8J8MJM2_9FIRM</name>
<accession>A0A8J8MJM2</accession>
<dbReference type="KEGG" id="vpy:HZI73_11040"/>
<keyword evidence="1" id="KW-0472">Membrane</keyword>
<dbReference type="AlphaFoldDB" id="A0A8J8MJM2"/>
<keyword evidence="3" id="KW-1185">Reference proteome</keyword>
<protein>
    <submittedName>
        <fullName evidence="2">Uncharacterized protein</fullName>
    </submittedName>
</protein>